<protein>
    <submittedName>
        <fullName evidence="1">Regulator</fullName>
    </submittedName>
</protein>
<dbReference type="AlphaFoldDB" id="A0A418MYU9"/>
<proteinExistence type="predicted"/>
<accession>A0A418MYU9</accession>
<dbReference type="Proteomes" id="UP000283832">
    <property type="component" value="Unassembled WGS sequence"/>
</dbReference>
<name>A0A418MYU9_9ACTN</name>
<organism evidence="1 2">
    <name type="scientific">Micromonospora radicis</name>
    <dbReference type="NCBI Taxonomy" id="1894971"/>
    <lineage>
        <taxon>Bacteria</taxon>
        <taxon>Bacillati</taxon>
        <taxon>Actinomycetota</taxon>
        <taxon>Actinomycetes</taxon>
        <taxon>Micromonosporales</taxon>
        <taxon>Micromonosporaceae</taxon>
        <taxon>Micromonospora</taxon>
    </lineage>
</organism>
<dbReference type="InterPro" id="IPR046029">
    <property type="entry name" value="DUF5987"/>
</dbReference>
<gene>
    <name evidence="1" type="ORF">D2L64_05300</name>
</gene>
<comment type="caution">
    <text evidence="1">The sequence shown here is derived from an EMBL/GenBank/DDBJ whole genome shotgun (WGS) entry which is preliminary data.</text>
</comment>
<dbReference type="Pfam" id="PF19449">
    <property type="entry name" value="DUF5987"/>
    <property type="match status" value="1"/>
</dbReference>
<dbReference type="OrthoDB" id="3371101at2"/>
<evidence type="ECO:0000313" key="1">
    <source>
        <dbReference type="EMBL" id="RIV40392.1"/>
    </source>
</evidence>
<reference evidence="1 2" key="1">
    <citation type="submission" date="2018-08" db="EMBL/GenBank/DDBJ databases">
        <title>Jishengella sp. nov., isolated from a root of Azadirachta indica A. Juss. var. siamensis Valenton.</title>
        <authorList>
            <person name="Kuncharoen N."/>
            <person name="Tanasupawat S."/>
            <person name="Kudo T."/>
            <person name="Ohkuma M."/>
        </authorList>
    </citation>
    <scope>NUCLEOTIDE SEQUENCE [LARGE SCALE GENOMIC DNA]</scope>
    <source>
        <strain evidence="1 2">AZ1-13</strain>
    </source>
</reference>
<dbReference type="EMBL" id="QXEC01000003">
    <property type="protein sequence ID" value="RIV40392.1"/>
    <property type="molecule type" value="Genomic_DNA"/>
</dbReference>
<dbReference type="RefSeq" id="WP_119573686.1">
    <property type="nucleotide sequence ID" value="NZ_QXEC01000003.1"/>
</dbReference>
<keyword evidence="2" id="KW-1185">Reference proteome</keyword>
<sequence>MTGGDAVQPDNPERDPERTLVLEAFADTIIPGEKRFPEDRAVAGATTGGGAVAAGAVELLETPAGGLAEALDSLVFSLNEHTREYAAEHGLTLDPAVPPFVALPFPDRTALVAALTRPDHPEKQMWVGLALFSNMAFDSAAHLSTPQALAAGHPGLLTIGYEQPQADGLWRFDSFSYGRQLADLHPDTTATGSPA</sequence>
<evidence type="ECO:0000313" key="2">
    <source>
        <dbReference type="Proteomes" id="UP000283832"/>
    </source>
</evidence>